<dbReference type="SUPFAM" id="SSF56112">
    <property type="entry name" value="Protein kinase-like (PK-like)"/>
    <property type="match status" value="1"/>
</dbReference>
<evidence type="ECO:0000259" key="7">
    <source>
        <dbReference type="Pfam" id="PF00069"/>
    </source>
</evidence>
<dbReference type="InterPro" id="IPR050205">
    <property type="entry name" value="CDPK_Ser/Thr_kinases"/>
</dbReference>
<evidence type="ECO:0000256" key="3">
    <source>
        <dbReference type="ARBA" id="ARBA00022741"/>
    </source>
</evidence>
<evidence type="ECO:0000256" key="5">
    <source>
        <dbReference type="ARBA" id="ARBA00022840"/>
    </source>
</evidence>
<keyword evidence="2" id="KW-0808">Transferase</keyword>
<dbReference type="AlphaFoldDB" id="A0A8T0NWT6"/>
<evidence type="ECO:0000256" key="4">
    <source>
        <dbReference type="ARBA" id="ARBA00022777"/>
    </source>
</evidence>
<gene>
    <name evidence="8" type="ORF">PVAP13_9KG301632</name>
</gene>
<evidence type="ECO:0000256" key="2">
    <source>
        <dbReference type="ARBA" id="ARBA00022679"/>
    </source>
</evidence>
<dbReference type="Gene3D" id="3.30.200.20">
    <property type="entry name" value="Phosphorylase Kinase, domain 1"/>
    <property type="match status" value="1"/>
</dbReference>
<evidence type="ECO:0000313" key="8">
    <source>
        <dbReference type="EMBL" id="KAG2551606.1"/>
    </source>
</evidence>
<keyword evidence="5" id="KW-0067">ATP-binding</keyword>
<accession>A0A8T0NWT6</accession>
<keyword evidence="1" id="KW-0723">Serine/threonine-protein kinase</keyword>
<evidence type="ECO:0000256" key="1">
    <source>
        <dbReference type="ARBA" id="ARBA00022527"/>
    </source>
</evidence>
<protein>
    <recommendedName>
        <fullName evidence="7">Protein kinase domain-containing protein</fullName>
    </recommendedName>
</protein>
<dbReference type="Proteomes" id="UP000823388">
    <property type="component" value="Chromosome 9K"/>
</dbReference>
<dbReference type="GO" id="GO:0005524">
    <property type="term" value="F:ATP binding"/>
    <property type="evidence" value="ECO:0007669"/>
    <property type="project" value="UniProtKB-KW"/>
</dbReference>
<comment type="caution">
    <text evidence="8">The sequence shown here is derived from an EMBL/GenBank/DDBJ whole genome shotgun (WGS) entry which is preliminary data.</text>
</comment>
<dbReference type="InterPro" id="IPR011009">
    <property type="entry name" value="Kinase-like_dom_sf"/>
</dbReference>
<proteinExistence type="predicted"/>
<name>A0A8T0NWT6_PANVG</name>
<keyword evidence="3" id="KW-0547">Nucleotide-binding</keyword>
<sequence length="197" mass="22269">MARMRSPTRRSGGSACCRAAPGPTRTTCGEVEITHRMSELGDGRVLRLREVCEDNDGLHLVMELCEGGELFDRIFEREHYSERAAAKLTRTIVEVDRRRPPREELGAIALQLRRAGDFSHPVRRKSRSVLCALGRENKDSWWSGERDNNKFAWDSPCYSNPSKQQPSNAIADPSHFSSQTQVRVPLIQAVSCMLMLK</sequence>
<dbReference type="PANTHER" id="PTHR24349">
    <property type="entry name" value="SERINE/THREONINE-PROTEIN KINASE"/>
    <property type="match status" value="1"/>
</dbReference>
<keyword evidence="4" id="KW-0418">Kinase</keyword>
<reference evidence="8" key="1">
    <citation type="submission" date="2020-05" db="EMBL/GenBank/DDBJ databases">
        <title>WGS assembly of Panicum virgatum.</title>
        <authorList>
            <person name="Lovell J.T."/>
            <person name="Jenkins J."/>
            <person name="Shu S."/>
            <person name="Juenger T.E."/>
            <person name="Schmutz J."/>
        </authorList>
    </citation>
    <scope>NUCLEOTIDE SEQUENCE</scope>
    <source>
        <strain evidence="8">AP13</strain>
    </source>
</reference>
<dbReference type="GO" id="GO:0004674">
    <property type="term" value="F:protein serine/threonine kinase activity"/>
    <property type="evidence" value="ECO:0007669"/>
    <property type="project" value="UniProtKB-KW"/>
</dbReference>
<feature type="region of interest" description="Disordered" evidence="6">
    <location>
        <begin position="1"/>
        <end position="21"/>
    </location>
</feature>
<evidence type="ECO:0000313" key="9">
    <source>
        <dbReference type="Proteomes" id="UP000823388"/>
    </source>
</evidence>
<dbReference type="InterPro" id="IPR000719">
    <property type="entry name" value="Prot_kinase_dom"/>
</dbReference>
<feature type="domain" description="Protein kinase" evidence="7">
    <location>
        <begin position="26"/>
        <end position="94"/>
    </location>
</feature>
<keyword evidence="9" id="KW-1185">Reference proteome</keyword>
<dbReference type="Pfam" id="PF00069">
    <property type="entry name" value="Pkinase"/>
    <property type="match status" value="1"/>
</dbReference>
<dbReference type="Gene3D" id="1.10.510.10">
    <property type="entry name" value="Transferase(Phosphotransferase) domain 1"/>
    <property type="match status" value="1"/>
</dbReference>
<dbReference type="EMBL" id="CM029053">
    <property type="protein sequence ID" value="KAG2551606.1"/>
    <property type="molecule type" value="Genomic_DNA"/>
</dbReference>
<organism evidence="8 9">
    <name type="scientific">Panicum virgatum</name>
    <name type="common">Blackwell switchgrass</name>
    <dbReference type="NCBI Taxonomy" id="38727"/>
    <lineage>
        <taxon>Eukaryota</taxon>
        <taxon>Viridiplantae</taxon>
        <taxon>Streptophyta</taxon>
        <taxon>Embryophyta</taxon>
        <taxon>Tracheophyta</taxon>
        <taxon>Spermatophyta</taxon>
        <taxon>Magnoliopsida</taxon>
        <taxon>Liliopsida</taxon>
        <taxon>Poales</taxon>
        <taxon>Poaceae</taxon>
        <taxon>PACMAD clade</taxon>
        <taxon>Panicoideae</taxon>
        <taxon>Panicodae</taxon>
        <taxon>Paniceae</taxon>
        <taxon>Panicinae</taxon>
        <taxon>Panicum</taxon>
        <taxon>Panicum sect. Hiantes</taxon>
    </lineage>
</organism>
<evidence type="ECO:0000256" key="6">
    <source>
        <dbReference type="SAM" id="MobiDB-lite"/>
    </source>
</evidence>